<dbReference type="InterPro" id="IPR055355">
    <property type="entry name" value="ZP-C"/>
</dbReference>
<evidence type="ECO:0000256" key="2">
    <source>
        <dbReference type="ARBA" id="ARBA00023157"/>
    </source>
</evidence>
<evidence type="ECO:0000256" key="1">
    <source>
        <dbReference type="ARBA" id="ARBA00022729"/>
    </source>
</evidence>
<feature type="chain" id="PRO_5035259320" description="ZP domain-containing protein" evidence="3">
    <location>
        <begin position="20"/>
        <end position="288"/>
    </location>
</feature>
<dbReference type="InterPro" id="IPR042235">
    <property type="entry name" value="ZP-C_dom"/>
</dbReference>
<dbReference type="InterPro" id="IPR051962">
    <property type="entry name" value="Cuticlin"/>
</dbReference>
<keyword evidence="1 3" id="KW-0732">Signal</keyword>
<dbReference type="PROSITE" id="PS51034">
    <property type="entry name" value="ZP_2"/>
    <property type="match status" value="1"/>
</dbReference>
<dbReference type="Gene3D" id="2.60.40.4100">
    <property type="entry name" value="Zona pellucida, ZP-C domain"/>
    <property type="match status" value="1"/>
</dbReference>
<proteinExistence type="predicted"/>
<dbReference type="AlphaFoldDB" id="A0A8J2MG61"/>
<dbReference type="SMART" id="SM00241">
    <property type="entry name" value="ZP"/>
    <property type="match status" value="1"/>
</dbReference>
<reference evidence="5" key="1">
    <citation type="submission" date="2021-04" db="EMBL/GenBank/DDBJ databases">
        <authorList>
            <person name="Chebbi M.A.C M."/>
        </authorList>
    </citation>
    <scope>NUCLEOTIDE SEQUENCE</scope>
</reference>
<dbReference type="OrthoDB" id="10349938at2759"/>
<name>A0A8J2MG61_COTCN</name>
<feature type="signal peptide" evidence="3">
    <location>
        <begin position="1"/>
        <end position="19"/>
    </location>
</feature>
<dbReference type="InterPro" id="IPR001507">
    <property type="entry name" value="ZP_dom"/>
</dbReference>
<dbReference type="PANTHER" id="PTHR22907">
    <property type="entry name" value="GH04558P"/>
    <property type="match status" value="1"/>
</dbReference>
<organism evidence="5 6">
    <name type="scientific">Cotesia congregata</name>
    <name type="common">Parasitoid wasp</name>
    <name type="synonym">Apanteles congregatus</name>
    <dbReference type="NCBI Taxonomy" id="51543"/>
    <lineage>
        <taxon>Eukaryota</taxon>
        <taxon>Metazoa</taxon>
        <taxon>Ecdysozoa</taxon>
        <taxon>Arthropoda</taxon>
        <taxon>Hexapoda</taxon>
        <taxon>Insecta</taxon>
        <taxon>Pterygota</taxon>
        <taxon>Neoptera</taxon>
        <taxon>Endopterygota</taxon>
        <taxon>Hymenoptera</taxon>
        <taxon>Apocrita</taxon>
        <taxon>Ichneumonoidea</taxon>
        <taxon>Braconidae</taxon>
        <taxon>Microgastrinae</taxon>
        <taxon>Cotesia</taxon>
    </lineage>
</organism>
<comment type="caution">
    <text evidence="5">The sequence shown here is derived from an EMBL/GenBank/DDBJ whole genome shotgun (WGS) entry which is preliminary data.</text>
</comment>
<evidence type="ECO:0000259" key="4">
    <source>
        <dbReference type="PROSITE" id="PS51034"/>
    </source>
</evidence>
<gene>
    <name evidence="5" type="ORF">HICCMSTLAB_LOCUS5396</name>
</gene>
<evidence type="ECO:0000313" key="6">
    <source>
        <dbReference type="Proteomes" id="UP000786811"/>
    </source>
</evidence>
<sequence length="288" mass="32211">MKNKIVLLTIIHLFALVSAIPAAGDEEKGCQELNIFDIPMVTCSSKGITVNFEQKGILETELVVKDYLGDPKCGKNYTEGENTGSFFVEYGTCGVEMTNKTAEFTLMVLRPPRQIRKSAQTRLIKCKYPTKEGVANKSFKVGDLRTVTDLPSTIFSDEDPTHELTIVDLDNKRVDKAEPGDPLIGKLRVSPKSYVASIKNCYLAPDREENSEKYQIIDEKGCPADPDVGGWHWNLTTHSVQLPFKAFRLLDWNENHIFCEVHYCIKKSDCAPPSDCPNIPKPCRGPKP</sequence>
<keyword evidence="6" id="KW-1185">Reference proteome</keyword>
<evidence type="ECO:0000256" key="3">
    <source>
        <dbReference type="SAM" id="SignalP"/>
    </source>
</evidence>
<keyword evidence="2" id="KW-1015">Disulfide bond</keyword>
<accession>A0A8J2MG61</accession>
<dbReference type="EMBL" id="CAJNRD030001119">
    <property type="protein sequence ID" value="CAG5089841.1"/>
    <property type="molecule type" value="Genomic_DNA"/>
</dbReference>
<dbReference type="Pfam" id="PF00100">
    <property type="entry name" value="Zona_pellucida"/>
    <property type="match status" value="1"/>
</dbReference>
<feature type="domain" description="ZP" evidence="4">
    <location>
        <begin position="42"/>
        <end position="283"/>
    </location>
</feature>
<protein>
    <recommendedName>
        <fullName evidence="4">ZP domain-containing protein</fullName>
    </recommendedName>
</protein>
<dbReference type="Proteomes" id="UP000786811">
    <property type="component" value="Unassembled WGS sequence"/>
</dbReference>
<dbReference type="PANTHER" id="PTHR22907:SF46">
    <property type="entry name" value="ZP DOMAIN-CONTAINING PROTEIN"/>
    <property type="match status" value="1"/>
</dbReference>
<evidence type="ECO:0000313" key="5">
    <source>
        <dbReference type="EMBL" id="CAG5089841.1"/>
    </source>
</evidence>